<dbReference type="GO" id="GO:0005524">
    <property type="term" value="F:ATP binding"/>
    <property type="evidence" value="ECO:0007669"/>
    <property type="project" value="UniProtKB-KW"/>
</dbReference>
<dbReference type="SUPFAM" id="SSF47384">
    <property type="entry name" value="Homodimeric domain of signal transducing histidine kinase"/>
    <property type="match status" value="1"/>
</dbReference>
<sequence>MPKDPDPTAPPLPPPPESPRPGGCGRHPDLRRPPFLRSLSARLLVLTTLFVMLAEVAIFAPSVGRYRLEYLNERLSQAHLALLALEATPDGMVDESLQMRLLDYAGTRGMTAWRPNRPKLMLGEEPALFDAVFDLQGAGFFELLGDGIAAMLRTDNRLIGVMGESPKDPVAVIAVTIDEAPMRREMLAYGERILYLSLIISLFTAGLVYLSLHLLLVRPMLRLAGNMADFRRAPEDAGRVLRPSSRDDEVGVVERALAEMQTELRDALTQRARLAAVGTAVSKISHDLKGVLSAALLESDRLEASAADPEIKHTTAGIARALDRAVHLCTRTLRFAKEGPPEVRLVAVPLAPVVHEAAPAAGDTAVRVEIPAALAVRADPAQLPRVFENLLRNACEAGATRVIVTAEPAGGRMVAVQVADDGPGMPPRALDNLFQPFSGSARAGGTGLGLPIAREIMRALGGDIVLERTGGDGTVFRLTLPLMDAR</sequence>
<gene>
    <name evidence="10" type="ORF">SAMN05421508_102542</name>
</gene>
<dbReference type="RefSeq" id="WP_097278277.1">
    <property type="nucleotide sequence ID" value="NZ_OCNJ01000002.1"/>
</dbReference>
<evidence type="ECO:0000256" key="4">
    <source>
        <dbReference type="ARBA" id="ARBA00022741"/>
    </source>
</evidence>
<organism evidence="10 11">
    <name type="scientific">Caenispirillum bisanense</name>
    <dbReference type="NCBI Taxonomy" id="414052"/>
    <lineage>
        <taxon>Bacteria</taxon>
        <taxon>Pseudomonadati</taxon>
        <taxon>Pseudomonadota</taxon>
        <taxon>Alphaproteobacteria</taxon>
        <taxon>Rhodospirillales</taxon>
        <taxon>Novispirillaceae</taxon>
        <taxon>Caenispirillum</taxon>
    </lineage>
</organism>
<dbReference type="GO" id="GO:0000155">
    <property type="term" value="F:phosphorelay sensor kinase activity"/>
    <property type="evidence" value="ECO:0007669"/>
    <property type="project" value="InterPro"/>
</dbReference>
<keyword evidence="6" id="KW-0067">ATP-binding</keyword>
<keyword evidence="4" id="KW-0547">Nucleotide-binding</keyword>
<evidence type="ECO:0000256" key="7">
    <source>
        <dbReference type="SAM" id="MobiDB-lite"/>
    </source>
</evidence>
<dbReference type="SUPFAM" id="SSF55874">
    <property type="entry name" value="ATPase domain of HSP90 chaperone/DNA topoisomerase II/histidine kinase"/>
    <property type="match status" value="1"/>
</dbReference>
<evidence type="ECO:0000256" key="2">
    <source>
        <dbReference type="ARBA" id="ARBA00012438"/>
    </source>
</evidence>
<dbReference type="PANTHER" id="PTHR44936:SF10">
    <property type="entry name" value="SENSOR PROTEIN RSTB"/>
    <property type="match status" value="1"/>
</dbReference>
<feature type="domain" description="Histidine kinase" evidence="9">
    <location>
        <begin position="283"/>
        <end position="484"/>
    </location>
</feature>
<feature type="region of interest" description="Disordered" evidence="7">
    <location>
        <begin position="1"/>
        <end position="29"/>
    </location>
</feature>
<keyword evidence="5 10" id="KW-0418">Kinase</keyword>
<dbReference type="PROSITE" id="PS50109">
    <property type="entry name" value="HIS_KIN"/>
    <property type="match status" value="1"/>
</dbReference>
<evidence type="ECO:0000256" key="3">
    <source>
        <dbReference type="ARBA" id="ARBA00022679"/>
    </source>
</evidence>
<dbReference type="InterPro" id="IPR036890">
    <property type="entry name" value="HATPase_C_sf"/>
</dbReference>
<dbReference type="InterPro" id="IPR005467">
    <property type="entry name" value="His_kinase_dom"/>
</dbReference>
<dbReference type="EMBL" id="OCNJ01000002">
    <property type="protein sequence ID" value="SOD92652.1"/>
    <property type="molecule type" value="Genomic_DNA"/>
</dbReference>
<dbReference type="PANTHER" id="PTHR44936">
    <property type="entry name" value="SENSOR PROTEIN CREC"/>
    <property type="match status" value="1"/>
</dbReference>
<dbReference type="InterPro" id="IPR003594">
    <property type="entry name" value="HATPase_dom"/>
</dbReference>
<keyword evidence="8" id="KW-0812">Transmembrane</keyword>
<feature type="transmembrane region" description="Helical" evidence="8">
    <location>
        <begin position="193"/>
        <end position="216"/>
    </location>
</feature>
<evidence type="ECO:0000256" key="8">
    <source>
        <dbReference type="SAM" id="Phobius"/>
    </source>
</evidence>
<keyword evidence="11" id="KW-1185">Reference proteome</keyword>
<dbReference type="Proteomes" id="UP000219621">
    <property type="component" value="Unassembled WGS sequence"/>
</dbReference>
<evidence type="ECO:0000256" key="1">
    <source>
        <dbReference type="ARBA" id="ARBA00000085"/>
    </source>
</evidence>
<dbReference type="PRINTS" id="PR00344">
    <property type="entry name" value="BCTRLSENSOR"/>
</dbReference>
<evidence type="ECO:0000259" key="9">
    <source>
        <dbReference type="PROSITE" id="PS50109"/>
    </source>
</evidence>
<dbReference type="InterPro" id="IPR004358">
    <property type="entry name" value="Sig_transdc_His_kin-like_C"/>
</dbReference>
<dbReference type="CDD" id="cd00075">
    <property type="entry name" value="HATPase"/>
    <property type="match status" value="1"/>
</dbReference>
<comment type="catalytic activity">
    <reaction evidence="1">
        <text>ATP + protein L-histidine = ADP + protein N-phospho-L-histidine.</text>
        <dbReference type="EC" id="2.7.13.3"/>
    </reaction>
</comment>
<evidence type="ECO:0000313" key="11">
    <source>
        <dbReference type="Proteomes" id="UP000219621"/>
    </source>
</evidence>
<dbReference type="Pfam" id="PF02518">
    <property type="entry name" value="HATPase_c"/>
    <property type="match status" value="1"/>
</dbReference>
<feature type="transmembrane region" description="Helical" evidence="8">
    <location>
        <begin position="39"/>
        <end position="60"/>
    </location>
</feature>
<keyword evidence="3" id="KW-0808">Transferase</keyword>
<evidence type="ECO:0000313" key="10">
    <source>
        <dbReference type="EMBL" id="SOD92652.1"/>
    </source>
</evidence>
<protein>
    <recommendedName>
        <fullName evidence="2">histidine kinase</fullName>
        <ecNumber evidence="2">2.7.13.3</ecNumber>
    </recommendedName>
</protein>
<keyword evidence="8" id="KW-1133">Transmembrane helix</keyword>
<dbReference type="InterPro" id="IPR036097">
    <property type="entry name" value="HisK_dim/P_sf"/>
</dbReference>
<dbReference type="InterPro" id="IPR050980">
    <property type="entry name" value="2C_sensor_his_kinase"/>
</dbReference>
<dbReference type="Gene3D" id="3.30.565.10">
    <property type="entry name" value="Histidine kinase-like ATPase, C-terminal domain"/>
    <property type="match status" value="1"/>
</dbReference>
<evidence type="ECO:0000256" key="6">
    <source>
        <dbReference type="ARBA" id="ARBA00022840"/>
    </source>
</evidence>
<reference evidence="10 11" key="1">
    <citation type="submission" date="2017-09" db="EMBL/GenBank/DDBJ databases">
        <authorList>
            <person name="Ehlers B."/>
            <person name="Leendertz F.H."/>
        </authorList>
    </citation>
    <scope>NUCLEOTIDE SEQUENCE [LARGE SCALE GENOMIC DNA]</scope>
    <source>
        <strain evidence="10 11">USBA 140</strain>
    </source>
</reference>
<name>A0A286GAX9_9PROT</name>
<proteinExistence type="predicted"/>
<dbReference type="SMART" id="SM00387">
    <property type="entry name" value="HATPase_c"/>
    <property type="match status" value="1"/>
</dbReference>
<feature type="compositionally biased region" description="Pro residues" evidence="7">
    <location>
        <begin position="7"/>
        <end position="19"/>
    </location>
</feature>
<keyword evidence="8" id="KW-0472">Membrane</keyword>
<dbReference type="OrthoDB" id="9784218at2"/>
<dbReference type="AlphaFoldDB" id="A0A286GAX9"/>
<dbReference type="EC" id="2.7.13.3" evidence="2"/>
<dbReference type="Gene3D" id="1.10.287.130">
    <property type="match status" value="1"/>
</dbReference>
<evidence type="ECO:0000256" key="5">
    <source>
        <dbReference type="ARBA" id="ARBA00022777"/>
    </source>
</evidence>
<accession>A0A286GAX9</accession>